<evidence type="ECO:0000313" key="11">
    <source>
        <dbReference type="Proteomes" id="UP000237749"/>
    </source>
</evidence>
<dbReference type="InterPro" id="IPR036097">
    <property type="entry name" value="HisK_dim/P_sf"/>
</dbReference>
<keyword evidence="11" id="KW-1185">Reference proteome</keyword>
<dbReference type="InterPro" id="IPR005467">
    <property type="entry name" value="His_kinase_dom"/>
</dbReference>
<dbReference type="FunFam" id="1.10.287.130:FF:000001">
    <property type="entry name" value="Two-component sensor histidine kinase"/>
    <property type="match status" value="1"/>
</dbReference>
<keyword evidence="5" id="KW-0808">Transferase</keyword>
<keyword evidence="8" id="KW-0472">Membrane</keyword>
<keyword evidence="7" id="KW-0902">Two-component regulatory system</keyword>
<keyword evidence="6 10" id="KW-0418">Kinase</keyword>
<name>A0A2S6HHA6_9FIRM</name>
<dbReference type="Gene3D" id="3.30.565.10">
    <property type="entry name" value="Histidine kinase-like ATPase, C-terminal domain"/>
    <property type="match status" value="1"/>
</dbReference>
<dbReference type="InterPro" id="IPR050351">
    <property type="entry name" value="BphY/WalK/GraS-like"/>
</dbReference>
<evidence type="ECO:0000313" key="10">
    <source>
        <dbReference type="EMBL" id="PPK76857.1"/>
    </source>
</evidence>
<accession>A0A2S6HHA6</accession>
<dbReference type="GO" id="GO:0016036">
    <property type="term" value="P:cellular response to phosphate starvation"/>
    <property type="evidence" value="ECO:0007669"/>
    <property type="project" value="TreeGrafter"/>
</dbReference>
<feature type="transmembrane region" description="Helical" evidence="8">
    <location>
        <begin position="6"/>
        <end position="28"/>
    </location>
</feature>
<organism evidence="10 11">
    <name type="scientific">Lacrimispora xylanisolvens</name>
    <dbReference type="NCBI Taxonomy" id="384636"/>
    <lineage>
        <taxon>Bacteria</taxon>
        <taxon>Bacillati</taxon>
        <taxon>Bacillota</taxon>
        <taxon>Clostridia</taxon>
        <taxon>Lachnospirales</taxon>
        <taxon>Lachnospiraceae</taxon>
        <taxon>Lacrimispora</taxon>
    </lineage>
</organism>
<dbReference type="OrthoDB" id="1522504at2"/>
<evidence type="ECO:0000256" key="3">
    <source>
        <dbReference type="ARBA" id="ARBA00012438"/>
    </source>
</evidence>
<dbReference type="GO" id="GO:0004721">
    <property type="term" value="F:phosphoprotein phosphatase activity"/>
    <property type="evidence" value="ECO:0007669"/>
    <property type="project" value="TreeGrafter"/>
</dbReference>
<evidence type="ECO:0000259" key="9">
    <source>
        <dbReference type="PROSITE" id="PS50109"/>
    </source>
</evidence>
<evidence type="ECO:0000256" key="6">
    <source>
        <dbReference type="ARBA" id="ARBA00022777"/>
    </source>
</evidence>
<evidence type="ECO:0000256" key="5">
    <source>
        <dbReference type="ARBA" id="ARBA00022679"/>
    </source>
</evidence>
<comment type="subcellular location">
    <subcellularLocation>
        <location evidence="2">Membrane</location>
    </subcellularLocation>
</comment>
<dbReference type="Pfam" id="PF02518">
    <property type="entry name" value="HATPase_c"/>
    <property type="match status" value="1"/>
</dbReference>
<comment type="caution">
    <text evidence="10">The sequence shown here is derived from an EMBL/GenBank/DDBJ whole genome shotgun (WGS) entry which is preliminary data.</text>
</comment>
<feature type="domain" description="Histidine kinase" evidence="9">
    <location>
        <begin position="194"/>
        <end position="402"/>
    </location>
</feature>
<dbReference type="Gene3D" id="1.10.287.130">
    <property type="match status" value="1"/>
</dbReference>
<gene>
    <name evidence="10" type="ORF">BXY41_11786</name>
</gene>
<dbReference type="GO" id="GO:0005886">
    <property type="term" value="C:plasma membrane"/>
    <property type="evidence" value="ECO:0007669"/>
    <property type="project" value="TreeGrafter"/>
</dbReference>
<dbReference type="AlphaFoldDB" id="A0A2S6HHA6"/>
<dbReference type="InterPro" id="IPR003661">
    <property type="entry name" value="HisK_dim/P_dom"/>
</dbReference>
<dbReference type="RefSeq" id="WP_104439464.1">
    <property type="nucleotide sequence ID" value="NZ_PTJA01000017.1"/>
</dbReference>
<dbReference type="SUPFAM" id="SSF55874">
    <property type="entry name" value="ATPase domain of HSP90 chaperone/DNA topoisomerase II/histidine kinase"/>
    <property type="match status" value="1"/>
</dbReference>
<dbReference type="SMART" id="SM00388">
    <property type="entry name" value="HisKA"/>
    <property type="match status" value="1"/>
</dbReference>
<evidence type="ECO:0000256" key="8">
    <source>
        <dbReference type="SAM" id="Phobius"/>
    </source>
</evidence>
<dbReference type="PANTHER" id="PTHR45453:SF1">
    <property type="entry name" value="PHOSPHATE REGULON SENSOR PROTEIN PHOR"/>
    <property type="match status" value="1"/>
</dbReference>
<dbReference type="InterPro" id="IPR036890">
    <property type="entry name" value="HATPase_C_sf"/>
</dbReference>
<dbReference type="PANTHER" id="PTHR45453">
    <property type="entry name" value="PHOSPHATE REGULON SENSOR PROTEIN PHOR"/>
    <property type="match status" value="1"/>
</dbReference>
<dbReference type="EMBL" id="PTJA01000017">
    <property type="protein sequence ID" value="PPK76857.1"/>
    <property type="molecule type" value="Genomic_DNA"/>
</dbReference>
<sequence>MIKRLRYQFILISMSSVGVIFCFMLFAINISMTVSMRKDAVFTLQRVIENQEQEPSLKKGDIIGKKVPRISNLKRTTVAKLNNDGQITAIIDNGNKNLSRDEIQQLTEEIYKTGKENGMVQENQFLLHKTSYGYILAFMDCSHELENTRRLVNICLVIGILAVGILMVTVIFLSNLVVNPIEEGFQRQKQFVADASHELKTPLTVISANVSVLEDMYGENQWTSYVQTEIERMSRLINDMLKLVRMEQPAVTYSGESFDFSKMAMEVLLPYECLAYEQGKQFMYEVEPGLKINGDRDLLTQMLHIFVDNAFKYSEAGGEVKVTVKKLKKKISIKVYNTGEGISEKARKQIFQRFYREEDSHNRRTEGYGLGLSIAQTILDLYHGKVNVMSDGQTYASFEIQL</sequence>
<dbReference type="GO" id="GO:0000155">
    <property type="term" value="F:phosphorelay sensor kinase activity"/>
    <property type="evidence" value="ECO:0007669"/>
    <property type="project" value="InterPro"/>
</dbReference>
<dbReference type="Proteomes" id="UP000237749">
    <property type="component" value="Unassembled WGS sequence"/>
</dbReference>
<reference evidence="10 11" key="1">
    <citation type="submission" date="2018-02" db="EMBL/GenBank/DDBJ databases">
        <title>Genomic Encyclopedia of Archaeal and Bacterial Type Strains, Phase II (KMG-II): from individual species to whole genera.</title>
        <authorList>
            <person name="Goeker M."/>
        </authorList>
    </citation>
    <scope>NUCLEOTIDE SEQUENCE [LARGE SCALE GENOMIC DNA]</scope>
    <source>
        <strain evidence="10 11">DSM 3808</strain>
    </source>
</reference>
<keyword evidence="4" id="KW-0597">Phosphoprotein</keyword>
<dbReference type="InterPro" id="IPR003594">
    <property type="entry name" value="HATPase_dom"/>
</dbReference>
<evidence type="ECO:0000256" key="4">
    <source>
        <dbReference type="ARBA" id="ARBA00022553"/>
    </source>
</evidence>
<dbReference type="InterPro" id="IPR004358">
    <property type="entry name" value="Sig_transdc_His_kin-like_C"/>
</dbReference>
<protein>
    <recommendedName>
        <fullName evidence="3">histidine kinase</fullName>
        <ecNumber evidence="3">2.7.13.3</ecNumber>
    </recommendedName>
</protein>
<keyword evidence="8" id="KW-0812">Transmembrane</keyword>
<dbReference type="PRINTS" id="PR00344">
    <property type="entry name" value="BCTRLSENSOR"/>
</dbReference>
<evidence type="ECO:0000256" key="2">
    <source>
        <dbReference type="ARBA" id="ARBA00004370"/>
    </source>
</evidence>
<dbReference type="SUPFAM" id="SSF47384">
    <property type="entry name" value="Homodimeric domain of signal transducing histidine kinase"/>
    <property type="match status" value="1"/>
</dbReference>
<dbReference type="CDD" id="cd00082">
    <property type="entry name" value="HisKA"/>
    <property type="match status" value="1"/>
</dbReference>
<keyword evidence="8" id="KW-1133">Transmembrane helix</keyword>
<feature type="transmembrane region" description="Helical" evidence="8">
    <location>
        <begin position="151"/>
        <end position="173"/>
    </location>
</feature>
<dbReference type="Pfam" id="PF00512">
    <property type="entry name" value="HisKA"/>
    <property type="match status" value="1"/>
</dbReference>
<dbReference type="PROSITE" id="PS50109">
    <property type="entry name" value="HIS_KIN"/>
    <property type="match status" value="1"/>
</dbReference>
<comment type="catalytic activity">
    <reaction evidence="1">
        <text>ATP + protein L-histidine = ADP + protein N-phospho-L-histidine.</text>
        <dbReference type="EC" id="2.7.13.3"/>
    </reaction>
</comment>
<dbReference type="EC" id="2.7.13.3" evidence="3"/>
<proteinExistence type="predicted"/>
<evidence type="ECO:0000256" key="7">
    <source>
        <dbReference type="ARBA" id="ARBA00023012"/>
    </source>
</evidence>
<dbReference type="SMART" id="SM00387">
    <property type="entry name" value="HATPase_c"/>
    <property type="match status" value="1"/>
</dbReference>
<evidence type="ECO:0000256" key="1">
    <source>
        <dbReference type="ARBA" id="ARBA00000085"/>
    </source>
</evidence>